<evidence type="ECO:0000256" key="1">
    <source>
        <dbReference type="SAM" id="Phobius"/>
    </source>
</evidence>
<name>A0ABS8I8L8_9NOSO</name>
<keyword evidence="1" id="KW-1133">Transmembrane helix</keyword>
<feature type="transmembrane region" description="Helical" evidence="1">
    <location>
        <begin position="24"/>
        <end position="48"/>
    </location>
</feature>
<evidence type="ECO:0000313" key="2">
    <source>
        <dbReference type="EMBL" id="MCC5600362.1"/>
    </source>
</evidence>
<keyword evidence="1" id="KW-0472">Membrane</keyword>
<proteinExistence type="predicted"/>
<evidence type="ECO:0000313" key="3">
    <source>
        <dbReference type="Proteomes" id="UP001199525"/>
    </source>
</evidence>
<gene>
    <name evidence="2" type="ORF">LC586_14305</name>
</gene>
<reference evidence="2 3" key="1">
    <citation type="journal article" date="2021" name="Microorganisms">
        <title>Genome Evolution of Filamentous Cyanobacterium Nostoc Species: From Facultative Symbiosis to Free Living.</title>
        <authorList>
            <person name="Huo D."/>
            <person name="Li H."/>
            <person name="Cai F."/>
            <person name="Guo X."/>
            <person name="Qiao Z."/>
            <person name="Wang W."/>
            <person name="Yu G."/>
            <person name="Li R."/>
        </authorList>
    </citation>
    <scope>NUCLEOTIDE SEQUENCE [LARGE SCALE GENOMIC DNA]</scope>
    <source>
        <strain evidence="2 3">CHAB 5714</strain>
    </source>
</reference>
<protein>
    <submittedName>
        <fullName evidence="2">Uncharacterized protein</fullName>
    </submittedName>
</protein>
<comment type="caution">
    <text evidence="2">The sequence shown here is derived from an EMBL/GenBank/DDBJ whole genome shotgun (WGS) entry which is preliminary data.</text>
</comment>
<keyword evidence="3" id="KW-1185">Reference proteome</keyword>
<organism evidence="2 3">
    <name type="scientific">Nostoc favosum CHAB5714</name>
    <dbReference type="NCBI Taxonomy" id="2780399"/>
    <lineage>
        <taxon>Bacteria</taxon>
        <taxon>Bacillati</taxon>
        <taxon>Cyanobacteriota</taxon>
        <taxon>Cyanophyceae</taxon>
        <taxon>Nostocales</taxon>
        <taxon>Nostocaceae</taxon>
        <taxon>Nostoc</taxon>
        <taxon>Nostoc favosum</taxon>
    </lineage>
</organism>
<accession>A0ABS8I8L8</accession>
<dbReference type="EMBL" id="JAIVFQ010000017">
    <property type="protein sequence ID" value="MCC5600362.1"/>
    <property type="molecule type" value="Genomic_DNA"/>
</dbReference>
<dbReference type="Proteomes" id="UP001199525">
    <property type="component" value="Unassembled WGS sequence"/>
</dbReference>
<sequence length="61" mass="6206">MDATTAQQQALALLSQTVDTQAAVLSYADCFRVVGVAFLCSLPLLLFLGKGGAGAKAPVGH</sequence>
<dbReference type="RefSeq" id="WP_229485439.1">
    <property type="nucleotide sequence ID" value="NZ_JAIVFQ010000017.1"/>
</dbReference>
<keyword evidence="1" id="KW-0812">Transmembrane</keyword>